<proteinExistence type="predicted"/>
<organism evidence="1 2">
    <name type="scientific">Hibiscus sabdariffa</name>
    <name type="common">roselle</name>
    <dbReference type="NCBI Taxonomy" id="183260"/>
    <lineage>
        <taxon>Eukaryota</taxon>
        <taxon>Viridiplantae</taxon>
        <taxon>Streptophyta</taxon>
        <taxon>Embryophyta</taxon>
        <taxon>Tracheophyta</taxon>
        <taxon>Spermatophyta</taxon>
        <taxon>Magnoliopsida</taxon>
        <taxon>eudicotyledons</taxon>
        <taxon>Gunneridae</taxon>
        <taxon>Pentapetalae</taxon>
        <taxon>rosids</taxon>
        <taxon>malvids</taxon>
        <taxon>Malvales</taxon>
        <taxon>Malvaceae</taxon>
        <taxon>Malvoideae</taxon>
        <taxon>Hibiscus</taxon>
    </lineage>
</organism>
<accession>A0ABR2U455</accession>
<protein>
    <submittedName>
        <fullName evidence="1">Uncharacterized protein</fullName>
    </submittedName>
</protein>
<comment type="caution">
    <text evidence="1">The sequence shown here is derived from an EMBL/GenBank/DDBJ whole genome shotgun (WGS) entry which is preliminary data.</text>
</comment>
<evidence type="ECO:0000313" key="1">
    <source>
        <dbReference type="EMBL" id="KAK9044301.1"/>
    </source>
</evidence>
<evidence type="ECO:0000313" key="2">
    <source>
        <dbReference type="Proteomes" id="UP001396334"/>
    </source>
</evidence>
<dbReference type="EMBL" id="JBBPBN010000003">
    <property type="protein sequence ID" value="KAK9044301.1"/>
    <property type="molecule type" value="Genomic_DNA"/>
</dbReference>
<dbReference type="Proteomes" id="UP001396334">
    <property type="component" value="Unassembled WGS sequence"/>
</dbReference>
<gene>
    <name evidence="1" type="ORF">V6N11_072612</name>
</gene>
<keyword evidence="2" id="KW-1185">Reference proteome</keyword>
<sequence length="127" mass="13554">MVVRIVGIKGKLGSGGMVTFGALGKLRMLGSEGSKPSFSTVDQNNKEKEIAREKNQRKKPLCCAGTPPLTINGALSISKTPFMICVSSSQLSFSGAYWLGLSPGHIFNLVKLNNLGTSELILFQLPV</sequence>
<name>A0ABR2U455_9ROSI</name>
<reference evidence="1 2" key="1">
    <citation type="journal article" date="2024" name="G3 (Bethesda)">
        <title>Genome assembly of Hibiscus sabdariffa L. provides insights into metabolisms of medicinal natural products.</title>
        <authorList>
            <person name="Kim T."/>
        </authorList>
    </citation>
    <scope>NUCLEOTIDE SEQUENCE [LARGE SCALE GENOMIC DNA]</scope>
    <source>
        <strain evidence="1">TK-2024</strain>
        <tissue evidence="1">Old leaves</tissue>
    </source>
</reference>